<dbReference type="Gene3D" id="3.40.109.10">
    <property type="entry name" value="NADH Oxidase"/>
    <property type="match status" value="1"/>
</dbReference>
<dbReference type="Proteomes" id="UP001596435">
    <property type="component" value="Unassembled WGS sequence"/>
</dbReference>
<reference evidence="2" key="1">
    <citation type="journal article" date="2019" name="Int. J. Syst. Evol. Microbiol.">
        <title>The Global Catalogue of Microorganisms (GCM) 10K type strain sequencing project: providing services to taxonomists for standard genome sequencing and annotation.</title>
        <authorList>
            <consortium name="The Broad Institute Genomics Platform"/>
            <consortium name="The Broad Institute Genome Sequencing Center for Infectious Disease"/>
            <person name="Wu L."/>
            <person name="Ma J."/>
        </authorList>
    </citation>
    <scope>NUCLEOTIDE SEQUENCE [LARGE SCALE GENOMIC DNA]</scope>
    <source>
        <strain evidence="2">CGMCC 1.12859</strain>
    </source>
</reference>
<dbReference type="EMBL" id="JBHTAJ010000007">
    <property type="protein sequence ID" value="MFC7178982.1"/>
    <property type="molecule type" value="Genomic_DNA"/>
</dbReference>
<organism evidence="1 2">
    <name type="scientific">Kitasatospora paranensis</name>
    <dbReference type="NCBI Taxonomy" id="258053"/>
    <lineage>
        <taxon>Bacteria</taxon>
        <taxon>Bacillati</taxon>
        <taxon>Actinomycetota</taxon>
        <taxon>Actinomycetes</taxon>
        <taxon>Kitasatosporales</taxon>
        <taxon>Streptomycetaceae</taxon>
        <taxon>Kitasatospora</taxon>
    </lineage>
</organism>
<evidence type="ECO:0000313" key="2">
    <source>
        <dbReference type="Proteomes" id="UP001596435"/>
    </source>
</evidence>
<keyword evidence="2" id="KW-1185">Reference proteome</keyword>
<dbReference type="InterPro" id="IPR000415">
    <property type="entry name" value="Nitroreductase-like"/>
</dbReference>
<dbReference type="PANTHER" id="PTHR23026">
    <property type="entry name" value="NADPH NITROREDUCTASE"/>
    <property type="match status" value="1"/>
</dbReference>
<name>A0ABW2FSH5_9ACTN</name>
<sequence length="330" mass="35432">MPASPMTLADVRLLAAAAGAAPSLHNSQPWRFRPTAGCRGVEVWADRSRAVPVTDPVGRAMSISVGAALLNLRLAAGHLGRSAVVRLLPDETRPDLLATVGLAQAAHEPVEELYAAIVHRHSTRRPFANRDVPERVLGELIAAAHAEGVILAPLEEAGVRRVLALTAEAEARIEADVARQAETRSWLRLEKPAADGIPASALGPLDHDARVPMRSFTGSRPAMATERFEALPQLCTVTTHGDDPVDWLRAGQALERAWLVATVRGVRLSVLHQAVEWPDTRALLRDPEEGPGHVQLVVRLGYGPPGPATPRRPVSEILDLSGFPVMPDAR</sequence>
<protein>
    <submittedName>
        <fullName evidence="1">Acg family FMN-binding oxidoreductase</fullName>
    </submittedName>
</protein>
<comment type="caution">
    <text evidence="1">The sequence shown here is derived from an EMBL/GenBank/DDBJ whole genome shotgun (WGS) entry which is preliminary data.</text>
</comment>
<evidence type="ECO:0000313" key="1">
    <source>
        <dbReference type="EMBL" id="MFC7178982.1"/>
    </source>
</evidence>
<proteinExistence type="predicted"/>
<dbReference type="PANTHER" id="PTHR23026:SF123">
    <property type="entry name" value="NAD(P)H NITROREDUCTASE RV3131-RELATED"/>
    <property type="match status" value="1"/>
</dbReference>
<dbReference type="InterPro" id="IPR050627">
    <property type="entry name" value="Nitroreductase/BluB"/>
</dbReference>
<gene>
    <name evidence="1" type="ORF">ACFQMG_05315</name>
</gene>
<dbReference type="RefSeq" id="WP_345704872.1">
    <property type="nucleotide sequence ID" value="NZ_BAABKV010000001.1"/>
</dbReference>
<dbReference type="NCBIfam" id="NF047509">
    <property type="entry name" value="Rv3131_FMN_oxido"/>
    <property type="match status" value="1"/>
</dbReference>
<dbReference type="SUPFAM" id="SSF55469">
    <property type="entry name" value="FMN-dependent nitroreductase-like"/>
    <property type="match status" value="2"/>
</dbReference>
<accession>A0ABW2FSH5</accession>